<keyword evidence="6" id="KW-0812">Transmembrane</keyword>
<dbReference type="SUPFAM" id="SSF161219">
    <property type="entry name" value="CHY zinc finger-like"/>
    <property type="match status" value="1"/>
</dbReference>
<keyword evidence="6" id="KW-0472">Membrane</keyword>
<dbReference type="AlphaFoldDB" id="A0AA88DB52"/>
<organism evidence="10 11">
    <name type="scientific">Ficus carica</name>
    <name type="common">Common fig</name>
    <dbReference type="NCBI Taxonomy" id="3494"/>
    <lineage>
        <taxon>Eukaryota</taxon>
        <taxon>Viridiplantae</taxon>
        <taxon>Streptophyta</taxon>
        <taxon>Embryophyta</taxon>
        <taxon>Tracheophyta</taxon>
        <taxon>Spermatophyta</taxon>
        <taxon>Magnoliopsida</taxon>
        <taxon>eudicotyledons</taxon>
        <taxon>Gunneridae</taxon>
        <taxon>Pentapetalae</taxon>
        <taxon>rosids</taxon>
        <taxon>fabids</taxon>
        <taxon>Rosales</taxon>
        <taxon>Moraceae</taxon>
        <taxon>Ficeae</taxon>
        <taxon>Ficus</taxon>
    </lineage>
</organism>
<dbReference type="GO" id="GO:0006511">
    <property type="term" value="P:ubiquitin-dependent protein catabolic process"/>
    <property type="evidence" value="ECO:0007669"/>
    <property type="project" value="TreeGrafter"/>
</dbReference>
<dbReference type="InterPro" id="IPR017921">
    <property type="entry name" value="Znf_CTCHY"/>
</dbReference>
<evidence type="ECO:0000259" key="7">
    <source>
        <dbReference type="PROSITE" id="PS50089"/>
    </source>
</evidence>
<dbReference type="InterPro" id="IPR037274">
    <property type="entry name" value="Znf_CHY_sf"/>
</dbReference>
<reference evidence="10" key="1">
    <citation type="submission" date="2023-07" db="EMBL/GenBank/DDBJ databases">
        <title>draft genome sequence of fig (Ficus carica).</title>
        <authorList>
            <person name="Takahashi T."/>
            <person name="Nishimura K."/>
        </authorList>
    </citation>
    <scope>NUCLEOTIDE SEQUENCE</scope>
</reference>
<evidence type="ECO:0000256" key="1">
    <source>
        <dbReference type="ARBA" id="ARBA00022723"/>
    </source>
</evidence>
<dbReference type="GO" id="GO:0005634">
    <property type="term" value="C:nucleus"/>
    <property type="evidence" value="ECO:0007669"/>
    <property type="project" value="TreeGrafter"/>
</dbReference>
<dbReference type="SUPFAM" id="SSF161245">
    <property type="entry name" value="Zinc hairpin stack"/>
    <property type="match status" value="1"/>
</dbReference>
<evidence type="ECO:0000256" key="4">
    <source>
        <dbReference type="PROSITE-ProRule" id="PRU00601"/>
    </source>
</evidence>
<dbReference type="GO" id="GO:0061630">
    <property type="term" value="F:ubiquitin protein ligase activity"/>
    <property type="evidence" value="ECO:0007669"/>
    <property type="project" value="TreeGrafter"/>
</dbReference>
<keyword evidence="1" id="KW-0479">Metal-binding</keyword>
<dbReference type="Gene3D" id="1.20.120.520">
    <property type="entry name" value="nmb1532 protein domain like"/>
    <property type="match status" value="3"/>
</dbReference>
<evidence type="ECO:0000256" key="6">
    <source>
        <dbReference type="SAM" id="Phobius"/>
    </source>
</evidence>
<feature type="region of interest" description="Disordered" evidence="5">
    <location>
        <begin position="750"/>
        <end position="770"/>
    </location>
</feature>
<feature type="transmembrane region" description="Helical" evidence="6">
    <location>
        <begin position="1101"/>
        <end position="1125"/>
    </location>
</feature>
<dbReference type="GO" id="GO:0008270">
    <property type="term" value="F:zinc ion binding"/>
    <property type="evidence" value="ECO:0007669"/>
    <property type="project" value="UniProtKB-KW"/>
</dbReference>
<name>A0AA88DB52_FICCA</name>
<comment type="caution">
    <text evidence="10">The sequence shown here is derived from an EMBL/GenBank/DDBJ whole genome shotgun (WGS) entry which is preliminary data.</text>
</comment>
<evidence type="ECO:0000256" key="5">
    <source>
        <dbReference type="SAM" id="MobiDB-lite"/>
    </source>
</evidence>
<dbReference type="PANTHER" id="PTHR21319:SF61">
    <property type="entry name" value="ZINC FINGER PROTEIN BRUTUS"/>
    <property type="match status" value="1"/>
</dbReference>
<dbReference type="EMBL" id="BTGU01000043">
    <property type="protein sequence ID" value="GMN52718.1"/>
    <property type="molecule type" value="Genomic_DNA"/>
</dbReference>
<feature type="domain" description="CTCHY-type" evidence="9">
    <location>
        <begin position="901"/>
        <end position="964"/>
    </location>
</feature>
<accession>A0AA88DB52</accession>
<evidence type="ECO:0000313" key="11">
    <source>
        <dbReference type="Proteomes" id="UP001187192"/>
    </source>
</evidence>
<dbReference type="Proteomes" id="UP001187192">
    <property type="component" value="Unassembled WGS sequence"/>
</dbReference>
<dbReference type="InterPro" id="IPR001841">
    <property type="entry name" value="Znf_RING"/>
</dbReference>
<evidence type="ECO:0000259" key="8">
    <source>
        <dbReference type="PROSITE" id="PS51266"/>
    </source>
</evidence>
<dbReference type="PROSITE" id="PS51270">
    <property type="entry name" value="ZF_CTCHY"/>
    <property type="match status" value="1"/>
</dbReference>
<feature type="domain" description="RING-type" evidence="7">
    <location>
        <begin position="965"/>
        <end position="1007"/>
    </location>
</feature>
<dbReference type="Pfam" id="PF05495">
    <property type="entry name" value="zf-CHY"/>
    <property type="match status" value="1"/>
</dbReference>
<dbReference type="GO" id="GO:0016567">
    <property type="term" value="P:protein ubiquitination"/>
    <property type="evidence" value="ECO:0007669"/>
    <property type="project" value="TreeGrafter"/>
</dbReference>
<evidence type="ECO:0008006" key="12">
    <source>
        <dbReference type="Google" id="ProtNLM"/>
    </source>
</evidence>
<dbReference type="PANTHER" id="PTHR21319">
    <property type="entry name" value="RING FINGER AND CHY ZINC FINGER DOMAIN-CONTAINING PROTEIN 1"/>
    <property type="match status" value="1"/>
</dbReference>
<evidence type="ECO:0000313" key="10">
    <source>
        <dbReference type="EMBL" id="GMN52718.1"/>
    </source>
</evidence>
<proteinExistence type="predicted"/>
<dbReference type="CDD" id="cd12108">
    <property type="entry name" value="Hr-like"/>
    <property type="match status" value="2"/>
</dbReference>
<evidence type="ECO:0000259" key="9">
    <source>
        <dbReference type="PROSITE" id="PS51270"/>
    </source>
</evidence>
<gene>
    <name evidence="10" type="ORF">TIFTF001_021866</name>
</gene>
<keyword evidence="3" id="KW-0862">Zinc</keyword>
<evidence type="ECO:0000256" key="3">
    <source>
        <dbReference type="ARBA" id="ARBA00022833"/>
    </source>
</evidence>
<keyword evidence="6" id="KW-1133">Transmembrane helix</keyword>
<evidence type="ECO:0000256" key="2">
    <source>
        <dbReference type="ARBA" id="ARBA00022771"/>
    </source>
</evidence>
<sequence>MALVQNLKHGDDGRDSLSNFPISFFLIFHKAIRNELDELHQMAMAHLSGQQNADMNINLLVEKYQFLWLIYKHHLDAQNEVIFAALDSRVKNLVHVYLLQHKDEKEVFDQLLMLSNSETLQNEVSFQREFVSLTGVLQMLSAKNMAKEEEQVFPLLHENFTLEEQASLVWQFLCSMPTYVLAKALSWLSASLSNCEHHSLLECLGKIVPEEKLLQQAIFNWIGRKDSHDMKLISPMAKENYESEHTGSHPIDDMLLWHNAIKRDLKETFERIKTTYLAGDFTAQSAFEERLRFLAEICIFHSFAKDKAVFPAVYVGTSSFNQRAEVESKFNEFWTLIQSARTVSITPAEFHLKLFSCADQIIETLNRQFYIEEVQVLPLARVNLKVEKQRVILYQSLCMMPLKLIEQTLPWLIGTMNDEEMKKFLNNLQLAAPASDTGLVDLFCSWACKIGKQDLYSSSSAKGVCPTIRSFHVDEDFKSNGHKLQFDHHPFSFPGLGMTDNNVKETYDGFSAEQPIDVIFKVHKAISRDLEYLSVESGRIRDGDEAFLHQFIGRFCLLWGLYNVHSNSEDNIIHPALESREALRNVTRSYTLDHEQEERLFEDISCVLSQLSQIHGVTKCVHIKKDSSTRTFELSSSSPSDCVTKYSELSTKLQVMCKSIRVMIGLHISREEHELWPLFGSHFSVEEQNKIVGFVLGTTGAEVLQLFLPWVTSALTQDEKDKMMETLKQVTRNTMFSDWLDEWWEGASGSLSEANRPETNVSPKGSMGQSDQMFMPRDIKTVYLDSTSGQKRRANRLQSYMAGHWIAAQQRVTQPGENLIGETPSFCDPEGNVFGCKHYKRNCKLRAACCGKLFTCCFCHDKTSDHPMDRKATTEMMCMRCLNMQPIGPKCTTPSCKGLPMAKYYCSICKLFEDERNVYHCPFCNICRIGKGLGIDYFHCMTCNCCLSMRLLSHKCKENCLEPSCLLCDEFLFTSTAPVRALPCGHFIHSTCYKACEPSPYRCLICNQSSGDRMKSAETSVLVINDGEMKMYNQTERGTTKTSAWTDEYLEKHAFSFARFLAKIFSPLLLRFGHGRIRRVGKVLQNVVEGNTARRNTGKDTFLLCCFMLGSLLVFCAMSSLVVLLSLKLVRAGKFIAPW</sequence>
<protein>
    <recommendedName>
        <fullName evidence="12">Zinc finger protein</fullName>
    </recommendedName>
</protein>
<feature type="domain" description="CHY-type" evidence="8">
    <location>
        <begin position="829"/>
        <end position="898"/>
    </location>
</feature>
<dbReference type="InterPro" id="IPR008913">
    <property type="entry name" value="Znf_CHY"/>
</dbReference>
<dbReference type="InterPro" id="IPR037275">
    <property type="entry name" value="Znf_CTCHY_sf"/>
</dbReference>
<keyword evidence="11" id="KW-1185">Reference proteome</keyword>
<dbReference type="PROSITE" id="PS51266">
    <property type="entry name" value="ZF_CHY"/>
    <property type="match status" value="1"/>
</dbReference>
<dbReference type="PROSITE" id="PS50089">
    <property type="entry name" value="ZF_RING_2"/>
    <property type="match status" value="1"/>
</dbReference>
<keyword evidence="2 4" id="KW-0863">Zinc-finger</keyword>